<dbReference type="PROSITE" id="PS50878">
    <property type="entry name" value="RT_POL"/>
    <property type="match status" value="1"/>
</dbReference>
<proteinExistence type="predicted"/>
<sequence>MKEEGEKEEKEEEVKAKEKREKEEEVCDASSDGGGDAKSEARKAAGCSGLGIDLIKALGEKGIEMMHSVMSKVWEEGKMPRDWKESEVIPIYKRKGDPLDCGNYRGIKMLEHGMKVMEKILEQRLRKIVAINEMQFGFIPGRSTTNAIFMIQQLQEKYTEKNKNLYMAFVDLEKAYDRVPRDLVYWCLRKRMVPERLVKLVMATYQESTTKVRTVHGRTESFQIEVGLHQGSGLSPFLFAIVLDTISAEMREGLPKELLFADDLAVIAETEQDLQRRWIIWQKTMEAKGLKVNTGKTEVMVSGKGDERIVIRDKEGETLNQVQKFKYLGLMLGEKGGSMLAVRARVKAAWEKWREIGPVIGDKKIPRKLKTKLYTTMVRPVILYGAECWVVGQKEEQLLETTEMRMLRRIRGVTLEDKMRSEDIRKELGVCPIGEKARESRLRWFGHVMRREPENHLKQMLNLEVPGRRPRGRPKGRWRDGITRDMKQLHIEAEDAEDRSFWRKRTQAADLNLGTGASR</sequence>
<dbReference type="SUPFAM" id="SSF56672">
    <property type="entry name" value="DNA/RNA polymerases"/>
    <property type="match status" value="1"/>
</dbReference>
<dbReference type="Proteomes" id="UP000735302">
    <property type="component" value="Unassembled WGS sequence"/>
</dbReference>
<feature type="region of interest" description="Disordered" evidence="1">
    <location>
        <begin position="1"/>
        <end position="42"/>
    </location>
</feature>
<dbReference type="PANTHER" id="PTHR47027">
    <property type="entry name" value="REVERSE TRANSCRIPTASE DOMAIN-CONTAINING PROTEIN"/>
    <property type="match status" value="1"/>
</dbReference>
<gene>
    <name evidence="3" type="ORF">PoB_000324400</name>
</gene>
<dbReference type="InterPro" id="IPR000477">
    <property type="entry name" value="RT_dom"/>
</dbReference>
<evidence type="ECO:0000256" key="1">
    <source>
        <dbReference type="SAM" id="MobiDB-lite"/>
    </source>
</evidence>
<dbReference type="EMBL" id="BLXT01000407">
    <property type="protein sequence ID" value="GFN76738.1"/>
    <property type="molecule type" value="Genomic_DNA"/>
</dbReference>
<evidence type="ECO:0000313" key="3">
    <source>
        <dbReference type="EMBL" id="GFN76738.1"/>
    </source>
</evidence>
<evidence type="ECO:0000259" key="2">
    <source>
        <dbReference type="PROSITE" id="PS50878"/>
    </source>
</evidence>
<name>A0AAV3Y1B6_9GAST</name>
<comment type="caution">
    <text evidence="3">The sequence shown here is derived from an EMBL/GenBank/DDBJ whole genome shotgun (WGS) entry which is preliminary data.</text>
</comment>
<evidence type="ECO:0000313" key="4">
    <source>
        <dbReference type="Proteomes" id="UP000735302"/>
    </source>
</evidence>
<reference evidence="3 4" key="1">
    <citation type="journal article" date="2021" name="Elife">
        <title>Chloroplast acquisition without the gene transfer in kleptoplastic sea slugs, Plakobranchus ocellatus.</title>
        <authorList>
            <person name="Maeda T."/>
            <person name="Takahashi S."/>
            <person name="Yoshida T."/>
            <person name="Shimamura S."/>
            <person name="Takaki Y."/>
            <person name="Nagai Y."/>
            <person name="Toyoda A."/>
            <person name="Suzuki Y."/>
            <person name="Arimoto A."/>
            <person name="Ishii H."/>
            <person name="Satoh N."/>
            <person name="Nishiyama T."/>
            <person name="Hasebe M."/>
            <person name="Maruyama T."/>
            <person name="Minagawa J."/>
            <person name="Obokata J."/>
            <person name="Shigenobu S."/>
        </authorList>
    </citation>
    <scope>NUCLEOTIDE SEQUENCE [LARGE SCALE GENOMIC DNA]</scope>
</reference>
<organism evidence="3 4">
    <name type="scientific">Plakobranchus ocellatus</name>
    <dbReference type="NCBI Taxonomy" id="259542"/>
    <lineage>
        <taxon>Eukaryota</taxon>
        <taxon>Metazoa</taxon>
        <taxon>Spiralia</taxon>
        <taxon>Lophotrochozoa</taxon>
        <taxon>Mollusca</taxon>
        <taxon>Gastropoda</taxon>
        <taxon>Heterobranchia</taxon>
        <taxon>Euthyneura</taxon>
        <taxon>Panpulmonata</taxon>
        <taxon>Sacoglossa</taxon>
        <taxon>Placobranchoidea</taxon>
        <taxon>Plakobranchidae</taxon>
        <taxon>Plakobranchus</taxon>
    </lineage>
</organism>
<protein>
    <submittedName>
        <fullName evidence="3">Retrovirus-related pol polyprotein from type-1 retrotransposable element r2</fullName>
    </submittedName>
</protein>
<accession>A0AAV3Y1B6</accession>
<dbReference type="InterPro" id="IPR043502">
    <property type="entry name" value="DNA/RNA_pol_sf"/>
</dbReference>
<dbReference type="Gene3D" id="3.30.70.270">
    <property type="match status" value="1"/>
</dbReference>
<feature type="compositionally biased region" description="Basic and acidic residues" evidence="1">
    <location>
        <begin position="1"/>
        <end position="23"/>
    </location>
</feature>
<dbReference type="CDD" id="cd01650">
    <property type="entry name" value="RT_nLTR_like"/>
    <property type="match status" value="1"/>
</dbReference>
<dbReference type="PANTHER" id="PTHR47027:SF28">
    <property type="entry name" value="ENDONUCLEASE-REVERSE TRANSCRIPTASE"/>
    <property type="match status" value="1"/>
</dbReference>
<dbReference type="AlphaFoldDB" id="A0AAV3Y1B6"/>
<keyword evidence="4" id="KW-1185">Reference proteome</keyword>
<dbReference type="Pfam" id="PF00078">
    <property type="entry name" value="RVT_1"/>
    <property type="match status" value="1"/>
</dbReference>
<dbReference type="InterPro" id="IPR043128">
    <property type="entry name" value="Rev_trsase/Diguanyl_cyclase"/>
</dbReference>
<feature type="domain" description="Reverse transcriptase" evidence="2">
    <location>
        <begin position="72"/>
        <end position="332"/>
    </location>
</feature>